<accession>A0ABS8S449</accession>
<dbReference type="EMBL" id="JACEIK010000268">
    <property type="protein sequence ID" value="MCD7453816.1"/>
    <property type="molecule type" value="Genomic_DNA"/>
</dbReference>
<organism evidence="1 2">
    <name type="scientific">Datura stramonium</name>
    <name type="common">Jimsonweed</name>
    <name type="synonym">Common thornapple</name>
    <dbReference type="NCBI Taxonomy" id="4076"/>
    <lineage>
        <taxon>Eukaryota</taxon>
        <taxon>Viridiplantae</taxon>
        <taxon>Streptophyta</taxon>
        <taxon>Embryophyta</taxon>
        <taxon>Tracheophyta</taxon>
        <taxon>Spermatophyta</taxon>
        <taxon>Magnoliopsida</taxon>
        <taxon>eudicotyledons</taxon>
        <taxon>Gunneridae</taxon>
        <taxon>Pentapetalae</taxon>
        <taxon>asterids</taxon>
        <taxon>lamiids</taxon>
        <taxon>Solanales</taxon>
        <taxon>Solanaceae</taxon>
        <taxon>Solanoideae</taxon>
        <taxon>Datureae</taxon>
        <taxon>Datura</taxon>
    </lineage>
</organism>
<evidence type="ECO:0000313" key="2">
    <source>
        <dbReference type="Proteomes" id="UP000823775"/>
    </source>
</evidence>
<gene>
    <name evidence="1" type="ORF">HAX54_022275</name>
</gene>
<sequence>MVFFHNSTPNGSSRAISKLASADVDGLSEENNCSYQSDDDVELTAEKDSAFRRATRWCGGDDVRVPHGPYGLGHTCWLPITMRKQGCRPERIRKDCLSSDCSLRSGT</sequence>
<proteinExistence type="predicted"/>
<name>A0ABS8S449_DATST</name>
<protein>
    <submittedName>
        <fullName evidence="1">Uncharacterized protein</fullName>
    </submittedName>
</protein>
<dbReference type="Proteomes" id="UP000823775">
    <property type="component" value="Unassembled WGS sequence"/>
</dbReference>
<evidence type="ECO:0000313" key="1">
    <source>
        <dbReference type="EMBL" id="MCD7453816.1"/>
    </source>
</evidence>
<comment type="caution">
    <text evidence="1">The sequence shown here is derived from an EMBL/GenBank/DDBJ whole genome shotgun (WGS) entry which is preliminary data.</text>
</comment>
<reference evidence="1 2" key="1">
    <citation type="journal article" date="2021" name="BMC Genomics">
        <title>Datura genome reveals duplications of psychoactive alkaloid biosynthetic genes and high mutation rate following tissue culture.</title>
        <authorList>
            <person name="Rajewski A."/>
            <person name="Carter-House D."/>
            <person name="Stajich J."/>
            <person name="Litt A."/>
        </authorList>
    </citation>
    <scope>NUCLEOTIDE SEQUENCE [LARGE SCALE GENOMIC DNA]</scope>
    <source>
        <strain evidence="1">AR-01</strain>
    </source>
</reference>
<keyword evidence="2" id="KW-1185">Reference proteome</keyword>